<evidence type="ECO:0000256" key="2">
    <source>
        <dbReference type="SAM" id="SignalP"/>
    </source>
</evidence>
<feature type="transmembrane region" description="Helical" evidence="1">
    <location>
        <begin position="338"/>
        <end position="359"/>
    </location>
</feature>
<keyword evidence="1" id="KW-0472">Membrane</keyword>
<evidence type="ECO:0000313" key="3">
    <source>
        <dbReference type="EMBL" id="KKP58698.1"/>
    </source>
</evidence>
<dbReference type="EMBL" id="LBPN01000017">
    <property type="protein sequence ID" value="KKP58698.1"/>
    <property type="molecule type" value="Genomic_DNA"/>
</dbReference>
<comment type="caution">
    <text evidence="3">The sequence shown here is derived from an EMBL/GenBank/DDBJ whole genome shotgun (WGS) entry which is preliminary data.</text>
</comment>
<accession>A0A0G0ANX0</accession>
<proteinExistence type="predicted"/>
<feature type="signal peptide" evidence="2">
    <location>
        <begin position="1"/>
        <end position="27"/>
    </location>
</feature>
<dbReference type="InterPro" id="IPR043993">
    <property type="entry name" value="T4SS_pilin"/>
</dbReference>
<gene>
    <name evidence="3" type="ORF">UR52_C0017G0014</name>
</gene>
<feature type="transmembrane region" description="Helical" evidence="1">
    <location>
        <begin position="302"/>
        <end position="326"/>
    </location>
</feature>
<keyword evidence="1" id="KW-1133">Transmembrane helix</keyword>
<keyword evidence="1" id="KW-0812">Transmembrane</keyword>
<dbReference type="AlphaFoldDB" id="A0A0G0ANX0"/>
<dbReference type="Pfam" id="PF18895">
    <property type="entry name" value="T4SS_pilin"/>
    <property type="match status" value="1"/>
</dbReference>
<protein>
    <submittedName>
        <fullName evidence="3">Uncharacterized protein</fullName>
    </submittedName>
</protein>
<feature type="chain" id="PRO_5002531281" evidence="2">
    <location>
        <begin position="28"/>
        <end position="360"/>
    </location>
</feature>
<dbReference type="STRING" id="1618434.UR52_C0017G0014"/>
<keyword evidence="2" id="KW-0732">Signal</keyword>
<dbReference type="Proteomes" id="UP000034176">
    <property type="component" value="Unassembled WGS sequence"/>
</dbReference>
<name>A0A0G0ANX0_9BACT</name>
<sequence>MKKLLSILFFLILAFSVKLFITTSVYAATCSMHEINSNEINILHEQDKQTTIIINNAYFPDNGGTAANSIGKVVMYCTYQNKVDYPANQIEDLGNGSIKLTLNNNLGSIIPQKCWSVEKAKNDYPQLFVEGKAGTALCTIKGIKVTDVYTEKLCKFSIDPQKPIPEKPFTLKVIDLIPGQDYIFHKNIQGMLSDEQKFKAGADGTASFKITDIFKVNDQINYAVGGIINGQEYDVTNPICKYQVIIGQGAIDTSGGESATNICKFSSNFDDCMDCMTSDGIPTPFGCIKTKPQDFITSILKIAMGLAGGIAFLMIIYGGLVIMMSSGNPEKLNGGKEIITSAISGLLLIVFSVVILKIIG</sequence>
<organism evidence="3 4">
    <name type="scientific">Candidatus Gottesmanbacteria bacterium GW2011_GWA1_34_13</name>
    <dbReference type="NCBI Taxonomy" id="1618434"/>
    <lineage>
        <taxon>Bacteria</taxon>
        <taxon>Candidatus Gottesmaniibacteriota</taxon>
    </lineage>
</organism>
<evidence type="ECO:0000313" key="4">
    <source>
        <dbReference type="Proteomes" id="UP000034176"/>
    </source>
</evidence>
<reference evidence="3 4" key="1">
    <citation type="journal article" date="2015" name="Nature">
        <title>rRNA introns, odd ribosomes, and small enigmatic genomes across a large radiation of phyla.</title>
        <authorList>
            <person name="Brown C.T."/>
            <person name="Hug L.A."/>
            <person name="Thomas B.C."/>
            <person name="Sharon I."/>
            <person name="Castelle C.J."/>
            <person name="Singh A."/>
            <person name="Wilkins M.J."/>
            <person name="Williams K.H."/>
            <person name="Banfield J.F."/>
        </authorList>
    </citation>
    <scope>NUCLEOTIDE SEQUENCE [LARGE SCALE GENOMIC DNA]</scope>
</reference>
<evidence type="ECO:0000256" key="1">
    <source>
        <dbReference type="SAM" id="Phobius"/>
    </source>
</evidence>